<name>A0A2Z7B4T8_9LAMI</name>
<sequence>MFAKEDSTSARSGCRSSASLDKLHGAMKPTGDKSVLGYDCNESSMVETNSTPQLMFIEHYFSDLPSIYTVVWSKVGGAELVSLSPFDCYQLGDLSRRVGGARRNFSVREFLRQLIREFFTSFELLGATGNLAGQSGASASISPLG</sequence>
<reference evidence="1 2" key="1">
    <citation type="journal article" date="2015" name="Proc. Natl. Acad. Sci. U.S.A.">
        <title>The resurrection genome of Boea hygrometrica: A blueprint for survival of dehydration.</title>
        <authorList>
            <person name="Xiao L."/>
            <person name="Yang G."/>
            <person name="Zhang L."/>
            <person name="Yang X."/>
            <person name="Zhao S."/>
            <person name="Ji Z."/>
            <person name="Zhou Q."/>
            <person name="Hu M."/>
            <person name="Wang Y."/>
            <person name="Chen M."/>
            <person name="Xu Y."/>
            <person name="Jin H."/>
            <person name="Xiao X."/>
            <person name="Hu G."/>
            <person name="Bao F."/>
            <person name="Hu Y."/>
            <person name="Wan P."/>
            <person name="Li L."/>
            <person name="Deng X."/>
            <person name="Kuang T."/>
            <person name="Xiang C."/>
            <person name="Zhu J.K."/>
            <person name="Oliver M.J."/>
            <person name="He Y."/>
        </authorList>
    </citation>
    <scope>NUCLEOTIDE SEQUENCE [LARGE SCALE GENOMIC DNA]</scope>
    <source>
        <strain evidence="2">cv. XS01</strain>
    </source>
</reference>
<accession>A0A2Z7B4T8</accession>
<dbReference type="EMBL" id="KV011193">
    <property type="protein sequence ID" value="KZV26597.1"/>
    <property type="molecule type" value="Genomic_DNA"/>
</dbReference>
<protein>
    <submittedName>
        <fullName evidence="1">WRKY transcription factor 55</fullName>
    </submittedName>
</protein>
<proteinExistence type="predicted"/>
<evidence type="ECO:0000313" key="1">
    <source>
        <dbReference type="EMBL" id="KZV26597.1"/>
    </source>
</evidence>
<organism evidence="1 2">
    <name type="scientific">Dorcoceras hygrometricum</name>
    <dbReference type="NCBI Taxonomy" id="472368"/>
    <lineage>
        <taxon>Eukaryota</taxon>
        <taxon>Viridiplantae</taxon>
        <taxon>Streptophyta</taxon>
        <taxon>Embryophyta</taxon>
        <taxon>Tracheophyta</taxon>
        <taxon>Spermatophyta</taxon>
        <taxon>Magnoliopsida</taxon>
        <taxon>eudicotyledons</taxon>
        <taxon>Gunneridae</taxon>
        <taxon>Pentapetalae</taxon>
        <taxon>asterids</taxon>
        <taxon>lamiids</taxon>
        <taxon>Lamiales</taxon>
        <taxon>Gesneriaceae</taxon>
        <taxon>Didymocarpoideae</taxon>
        <taxon>Trichosporeae</taxon>
        <taxon>Loxocarpinae</taxon>
        <taxon>Dorcoceras</taxon>
    </lineage>
</organism>
<dbReference type="Proteomes" id="UP000250235">
    <property type="component" value="Unassembled WGS sequence"/>
</dbReference>
<keyword evidence="2" id="KW-1185">Reference proteome</keyword>
<dbReference type="AlphaFoldDB" id="A0A2Z7B4T8"/>
<gene>
    <name evidence="1" type="ORF">F511_24523</name>
</gene>
<evidence type="ECO:0000313" key="2">
    <source>
        <dbReference type="Proteomes" id="UP000250235"/>
    </source>
</evidence>